<dbReference type="EMBL" id="CAFABE010000006">
    <property type="protein sequence ID" value="CAB4818155.1"/>
    <property type="molecule type" value="Genomic_DNA"/>
</dbReference>
<dbReference type="Gene3D" id="1.10.150.240">
    <property type="entry name" value="Putative phosphatase, domain 2"/>
    <property type="match status" value="1"/>
</dbReference>
<dbReference type="InterPro" id="IPR036412">
    <property type="entry name" value="HAD-like_sf"/>
</dbReference>
<evidence type="ECO:0000313" key="1">
    <source>
        <dbReference type="EMBL" id="CAB4818155.1"/>
    </source>
</evidence>
<gene>
    <name evidence="1" type="ORF">UFOPK3164_00225</name>
    <name evidence="2" type="ORF">UFOPK3427_01476</name>
    <name evidence="3" type="ORF">UFOPK4112_01736</name>
</gene>
<dbReference type="AlphaFoldDB" id="A0A6J7RSE0"/>
<accession>A0A6J7RSE0</accession>
<dbReference type="SUPFAM" id="SSF56784">
    <property type="entry name" value="HAD-like"/>
    <property type="match status" value="1"/>
</dbReference>
<dbReference type="EMBL" id="CAFBLT010000002">
    <property type="protein sequence ID" value="CAB4881030.1"/>
    <property type="molecule type" value="Genomic_DNA"/>
</dbReference>
<dbReference type="EMBL" id="CAFBPM010000026">
    <property type="protein sequence ID" value="CAB5031714.1"/>
    <property type="molecule type" value="Genomic_DNA"/>
</dbReference>
<protein>
    <submittedName>
        <fullName evidence="3">Unannotated protein</fullName>
    </submittedName>
</protein>
<dbReference type="InterPro" id="IPR023214">
    <property type="entry name" value="HAD_sf"/>
</dbReference>
<evidence type="ECO:0000313" key="2">
    <source>
        <dbReference type="EMBL" id="CAB4881030.1"/>
    </source>
</evidence>
<sequence>MDGLLIDSEPLWHEAEVEIFGALGVPLLRAATRSTKGMFVDEVTQYWFDRFPWAGPTPQEVALQVLERVGELVVERGQTMPGAIETVTAMSNSGPIALASSTPYGLIAVVLAHIGLSDAFEVICSAQDEEYGKPHPGVFLTTARKLNVSPENCCVFEDSLAGILAAKAARMICVAVPEVSERGFPEVEIADISLDSLTDFDAGELEKIFATR</sequence>
<organism evidence="3">
    <name type="scientific">freshwater metagenome</name>
    <dbReference type="NCBI Taxonomy" id="449393"/>
    <lineage>
        <taxon>unclassified sequences</taxon>
        <taxon>metagenomes</taxon>
        <taxon>ecological metagenomes</taxon>
    </lineage>
</organism>
<dbReference type="InterPro" id="IPR023198">
    <property type="entry name" value="PGP-like_dom2"/>
</dbReference>
<evidence type="ECO:0000313" key="3">
    <source>
        <dbReference type="EMBL" id="CAB5031714.1"/>
    </source>
</evidence>
<dbReference type="InterPro" id="IPR006439">
    <property type="entry name" value="HAD-SF_hydro_IA"/>
</dbReference>
<dbReference type="NCBIfam" id="NF008087">
    <property type="entry name" value="PRK10826.1"/>
    <property type="match status" value="1"/>
</dbReference>
<name>A0A6J7RSE0_9ZZZZ</name>
<dbReference type="Pfam" id="PF00702">
    <property type="entry name" value="Hydrolase"/>
    <property type="match status" value="1"/>
</dbReference>
<reference evidence="3" key="1">
    <citation type="submission" date="2020-05" db="EMBL/GenBank/DDBJ databases">
        <authorList>
            <person name="Chiriac C."/>
            <person name="Salcher M."/>
            <person name="Ghai R."/>
            <person name="Kavagutti S V."/>
        </authorList>
    </citation>
    <scope>NUCLEOTIDE SEQUENCE</scope>
</reference>
<dbReference type="CDD" id="cd07505">
    <property type="entry name" value="HAD_BPGM-like"/>
    <property type="match status" value="1"/>
</dbReference>
<dbReference type="NCBIfam" id="TIGR01509">
    <property type="entry name" value="HAD-SF-IA-v3"/>
    <property type="match status" value="1"/>
</dbReference>
<dbReference type="PANTHER" id="PTHR18901:SF38">
    <property type="entry name" value="PSEUDOURIDINE-5'-PHOSPHATASE"/>
    <property type="match status" value="1"/>
</dbReference>
<proteinExistence type="predicted"/>
<dbReference type="Gene3D" id="3.40.50.1000">
    <property type="entry name" value="HAD superfamily/HAD-like"/>
    <property type="match status" value="1"/>
</dbReference>
<dbReference type="PANTHER" id="PTHR18901">
    <property type="entry name" value="2-DEOXYGLUCOSE-6-PHOSPHATE PHOSPHATASE 2"/>
    <property type="match status" value="1"/>
</dbReference>